<accession>A0ABY2UMR9</accession>
<evidence type="ECO:0000256" key="4">
    <source>
        <dbReference type="PROSITE-ProRule" id="PRU00433"/>
    </source>
</evidence>
<feature type="chain" id="PRO_5046131849" evidence="5">
    <location>
        <begin position="20"/>
        <end position="417"/>
    </location>
</feature>
<name>A0ABY2UMR9_9GAMM</name>
<proteinExistence type="predicted"/>
<evidence type="ECO:0000256" key="5">
    <source>
        <dbReference type="SAM" id="SignalP"/>
    </source>
</evidence>
<dbReference type="Pfam" id="PF13442">
    <property type="entry name" value="Cytochrome_CBB3"/>
    <property type="match status" value="1"/>
</dbReference>
<sequence length="417" mass="46123">MGKVAFVFFFLVIGGNVAAQPTHAQASAKQSPVEKGRYLAAAGDCVACHTATNGRPFIGGRPFHTPFGILYSTNITPDKKTGIGNYTLEDFTAAMRRGKGAHGNLYPAMPYTSYYLIPDEDIASLYAYFMQLPPVEYVAPDNDLFFPANLRFGLSVWNRIFFDKAPLSQPADKSPDWQRGNYLVNALGHCGECHTPRNFAFAMKNDEKFSGNILEGWDAVDIRPAALRRQGWDRERLRLLFTTGASEHGTAFGEMFSVVKYSLRHLSDNDINAIITYLLDDSEKMAGNAGNPQAAEKRYTQGRADFVAYCAACHGREGRGVTLSFAPPMDRNAAVRGDNPYNTIAVILRGLAAQRMDRTNARAGMPGFHRELDDVRVADLVNYMRTAWGGAENPVTVEDVAEIRRQLREHGYLGAVE</sequence>
<dbReference type="PANTHER" id="PTHR35008">
    <property type="entry name" value="BLL4482 PROTEIN-RELATED"/>
    <property type="match status" value="1"/>
</dbReference>
<keyword evidence="1 4" id="KW-0349">Heme</keyword>
<feature type="signal peptide" evidence="5">
    <location>
        <begin position="1"/>
        <end position="19"/>
    </location>
</feature>
<feature type="domain" description="Cytochrome c" evidence="6">
    <location>
        <begin position="175"/>
        <end position="282"/>
    </location>
</feature>
<keyword evidence="3 4" id="KW-0408">Iron</keyword>
<dbReference type="PROSITE" id="PS51007">
    <property type="entry name" value="CYTC"/>
    <property type="match status" value="3"/>
</dbReference>
<keyword evidence="2 4" id="KW-0479">Metal-binding</keyword>
<dbReference type="Gene3D" id="1.10.760.10">
    <property type="entry name" value="Cytochrome c-like domain"/>
    <property type="match status" value="2"/>
</dbReference>
<dbReference type="SUPFAM" id="SSF46626">
    <property type="entry name" value="Cytochrome c"/>
    <property type="match status" value="3"/>
</dbReference>
<keyword evidence="5" id="KW-0732">Signal</keyword>
<dbReference type="PANTHER" id="PTHR35008:SF4">
    <property type="entry name" value="BLL4482 PROTEIN"/>
    <property type="match status" value="1"/>
</dbReference>
<feature type="domain" description="Cytochrome c" evidence="6">
    <location>
        <begin position="297"/>
        <end position="388"/>
    </location>
</feature>
<dbReference type="EMBL" id="VANI01000001">
    <property type="protein sequence ID" value="TLM79859.1"/>
    <property type="molecule type" value="Genomic_DNA"/>
</dbReference>
<evidence type="ECO:0000259" key="6">
    <source>
        <dbReference type="PROSITE" id="PS51007"/>
    </source>
</evidence>
<dbReference type="PIRSF" id="PIRSF000018">
    <property type="entry name" value="Mb_ADH_cyt_c"/>
    <property type="match status" value="1"/>
</dbReference>
<dbReference type="InterPro" id="IPR009056">
    <property type="entry name" value="Cyt_c-like_dom"/>
</dbReference>
<gene>
    <name evidence="7" type="ORF">FDY93_00290</name>
</gene>
<dbReference type="RefSeq" id="WP_138233747.1">
    <property type="nucleotide sequence ID" value="NZ_CP185860.1"/>
</dbReference>
<comment type="caution">
    <text evidence="7">The sequence shown here is derived from an EMBL/GenBank/DDBJ whole genome shotgun (WGS) entry which is preliminary data.</text>
</comment>
<dbReference type="Proteomes" id="UP000306791">
    <property type="component" value="Unassembled WGS sequence"/>
</dbReference>
<evidence type="ECO:0000313" key="7">
    <source>
        <dbReference type="EMBL" id="TLM79859.1"/>
    </source>
</evidence>
<dbReference type="InterPro" id="IPR036909">
    <property type="entry name" value="Cyt_c-like_dom_sf"/>
</dbReference>
<evidence type="ECO:0000256" key="3">
    <source>
        <dbReference type="ARBA" id="ARBA00023004"/>
    </source>
</evidence>
<evidence type="ECO:0000313" key="8">
    <source>
        <dbReference type="Proteomes" id="UP000306791"/>
    </source>
</evidence>
<evidence type="ECO:0000256" key="1">
    <source>
        <dbReference type="ARBA" id="ARBA00022617"/>
    </source>
</evidence>
<protein>
    <submittedName>
        <fullName evidence="7">C-type cytochrome</fullName>
    </submittedName>
</protein>
<keyword evidence="8" id="KW-1185">Reference proteome</keyword>
<dbReference type="InterPro" id="IPR014353">
    <property type="entry name" value="Membr-bd_ADH_cyt_c"/>
</dbReference>
<organism evidence="7 8">
    <name type="scientific">Microbulbifer harenosus</name>
    <dbReference type="NCBI Taxonomy" id="2576840"/>
    <lineage>
        <taxon>Bacteria</taxon>
        <taxon>Pseudomonadati</taxon>
        <taxon>Pseudomonadota</taxon>
        <taxon>Gammaproteobacteria</taxon>
        <taxon>Cellvibrionales</taxon>
        <taxon>Microbulbiferaceae</taxon>
        <taxon>Microbulbifer</taxon>
    </lineage>
</organism>
<reference evidence="7 8" key="1">
    <citation type="submission" date="2019-05" db="EMBL/GenBank/DDBJ databases">
        <title>Microbulbifer harenosus sp. nov., an alginate-degrading bacterium isolated from coastal sand.</title>
        <authorList>
            <person name="Huang H."/>
            <person name="Mo K."/>
            <person name="Bao S."/>
        </authorList>
    </citation>
    <scope>NUCLEOTIDE SEQUENCE [LARGE SCALE GENOMIC DNA]</scope>
    <source>
        <strain evidence="7 8">HB161719</strain>
    </source>
</reference>
<dbReference type="InterPro" id="IPR051459">
    <property type="entry name" value="Cytochrome_c-type_DH"/>
</dbReference>
<evidence type="ECO:0000256" key="2">
    <source>
        <dbReference type="ARBA" id="ARBA00022723"/>
    </source>
</evidence>
<feature type="domain" description="Cytochrome c" evidence="6">
    <location>
        <begin position="31"/>
        <end position="133"/>
    </location>
</feature>